<dbReference type="EMBL" id="HBNS01037333">
    <property type="protein sequence ID" value="CAE4634302.1"/>
    <property type="molecule type" value="Transcribed_RNA"/>
</dbReference>
<evidence type="ECO:0000313" key="2">
    <source>
        <dbReference type="EMBL" id="CAE4634302.1"/>
    </source>
</evidence>
<evidence type="ECO:0000256" key="1">
    <source>
        <dbReference type="SAM" id="MobiDB-lite"/>
    </source>
</evidence>
<dbReference type="AlphaFoldDB" id="A0A7S4S4P2"/>
<feature type="compositionally biased region" description="Gly residues" evidence="1">
    <location>
        <begin position="73"/>
        <end position="95"/>
    </location>
</feature>
<protein>
    <submittedName>
        <fullName evidence="2">Uncharacterized protein</fullName>
    </submittedName>
</protein>
<feature type="compositionally biased region" description="Basic and acidic residues" evidence="1">
    <location>
        <begin position="40"/>
        <end position="55"/>
    </location>
</feature>
<feature type="region of interest" description="Disordered" evidence="1">
    <location>
        <begin position="1"/>
        <end position="95"/>
    </location>
</feature>
<reference evidence="2" key="1">
    <citation type="submission" date="2021-01" db="EMBL/GenBank/DDBJ databases">
        <authorList>
            <person name="Corre E."/>
            <person name="Pelletier E."/>
            <person name="Niang G."/>
            <person name="Scheremetjew M."/>
            <person name="Finn R."/>
            <person name="Kale V."/>
            <person name="Holt S."/>
            <person name="Cochrane G."/>
            <person name="Meng A."/>
            <person name="Brown T."/>
            <person name="Cohen L."/>
        </authorList>
    </citation>
    <scope>NUCLEOTIDE SEQUENCE</scope>
    <source>
        <strain evidence="2">GSO104</strain>
    </source>
</reference>
<proteinExistence type="predicted"/>
<name>A0A7S4S4P2_9STRA</name>
<gene>
    <name evidence="2" type="ORF">DBRI00130_LOCUS29159</name>
</gene>
<feature type="region of interest" description="Disordered" evidence="1">
    <location>
        <begin position="121"/>
        <end position="157"/>
    </location>
</feature>
<organism evidence="2">
    <name type="scientific">Ditylum brightwellii</name>
    <dbReference type="NCBI Taxonomy" id="49249"/>
    <lineage>
        <taxon>Eukaryota</taxon>
        <taxon>Sar</taxon>
        <taxon>Stramenopiles</taxon>
        <taxon>Ochrophyta</taxon>
        <taxon>Bacillariophyta</taxon>
        <taxon>Mediophyceae</taxon>
        <taxon>Lithodesmiophycidae</taxon>
        <taxon>Lithodesmiales</taxon>
        <taxon>Lithodesmiaceae</taxon>
        <taxon>Ditylum</taxon>
    </lineage>
</organism>
<accession>A0A7S4S4P2</accession>
<sequence>MALVRGGLPWHDAGAGGRRRIGKDRPFGDQPRGFLPKVRIIKEGHRDILPREKRVGAGPNDEADAASGRPAAAGGGQSHRGAAGGGKLDVGAGSGAGLFGAEPHGLFQDFKKIRQAHRPCYEGRQAQRAAPQSLLLERRRRRHWDGEGAAGRPGRSS</sequence>